<sequence>MSKYINTISLPSIERMAIVLGNGRLARQVRKDEGCDLTINLGFFEGSKPMGHLKIDGKVLSKPDWGWGTPGTTGISRWRPCCRQRQTTSAGLSF</sequence>
<protein>
    <submittedName>
        <fullName evidence="1">Uncharacterized protein</fullName>
    </submittedName>
</protein>
<reference evidence="1" key="1">
    <citation type="submission" date="2016-04" db="EMBL/GenBank/DDBJ databases">
        <authorList>
            <person name="Evans L.H."/>
            <person name="Alamgir A."/>
            <person name="Owens N."/>
            <person name="Weber N.D."/>
            <person name="Virtaneva K."/>
            <person name="Barbian K."/>
            <person name="Babar A."/>
            <person name="Rosenke K."/>
        </authorList>
    </citation>
    <scope>NUCLEOTIDE SEQUENCE</scope>
    <source>
        <strain evidence="1">86</strain>
    </source>
</reference>
<name>A0A212JJ46_9FIRM</name>
<dbReference type="AlphaFoldDB" id="A0A212JJ46"/>
<accession>A0A212JJ46</accession>
<evidence type="ECO:0000313" key="1">
    <source>
        <dbReference type="EMBL" id="SBV99441.1"/>
    </source>
</evidence>
<organism evidence="1">
    <name type="scientific">uncultured Eubacteriales bacterium</name>
    <dbReference type="NCBI Taxonomy" id="172733"/>
    <lineage>
        <taxon>Bacteria</taxon>
        <taxon>Bacillati</taxon>
        <taxon>Bacillota</taxon>
        <taxon>Clostridia</taxon>
        <taxon>Eubacteriales</taxon>
        <taxon>environmental samples</taxon>
    </lineage>
</organism>
<dbReference type="EMBL" id="FLUN01000001">
    <property type="protein sequence ID" value="SBV99441.1"/>
    <property type="molecule type" value="Genomic_DNA"/>
</dbReference>
<gene>
    <name evidence="1" type="ORF">KL86CLO1_11198</name>
</gene>
<proteinExistence type="predicted"/>